<gene>
    <name evidence="4" type="ORF">BW34_00968</name>
</gene>
<dbReference type="OrthoDB" id="164831at2"/>
<protein>
    <submittedName>
        <fullName evidence="4">Putative membrane protein</fullName>
    </submittedName>
</protein>
<name>A0A031FWI4_9MICO</name>
<evidence type="ECO:0000313" key="5">
    <source>
        <dbReference type="Proteomes" id="UP000024001"/>
    </source>
</evidence>
<keyword evidence="1" id="KW-0175">Coiled coil</keyword>
<keyword evidence="5" id="KW-1185">Reference proteome</keyword>
<dbReference type="RefSeq" id="WP_036309992.1">
    <property type="nucleotide sequence ID" value="NZ_JFYO01000004.1"/>
</dbReference>
<comment type="caution">
    <text evidence="4">The sequence shown here is derived from an EMBL/GenBank/DDBJ whole genome shotgun (WGS) entry which is preliminary data.</text>
</comment>
<reference evidence="4 5" key="1">
    <citation type="submission" date="2014-03" db="EMBL/GenBank/DDBJ databases">
        <title>Draft Genome Sequences of 13 Willow Endophytes.</title>
        <authorList>
            <person name="Gan H.Y."/>
            <person name="Gan H.M."/>
            <person name="Savka M.A."/>
            <person name="Hudson A.O."/>
        </authorList>
    </citation>
    <scope>NUCLEOTIDE SEQUENCE [LARGE SCALE GENOMIC DNA]</scope>
    <source>
        <strain evidence="4 5">RIT293</strain>
    </source>
</reference>
<keyword evidence="3" id="KW-0472">Membrane</keyword>
<evidence type="ECO:0000256" key="1">
    <source>
        <dbReference type="SAM" id="Coils"/>
    </source>
</evidence>
<feature type="compositionally biased region" description="Polar residues" evidence="2">
    <location>
        <begin position="11"/>
        <end position="20"/>
    </location>
</feature>
<keyword evidence="3" id="KW-0812">Transmembrane</keyword>
<organism evidence="4 5">
    <name type="scientific">Microbacterium oleivorans</name>
    <dbReference type="NCBI Taxonomy" id="273677"/>
    <lineage>
        <taxon>Bacteria</taxon>
        <taxon>Bacillati</taxon>
        <taxon>Actinomycetota</taxon>
        <taxon>Actinomycetes</taxon>
        <taxon>Micrococcales</taxon>
        <taxon>Microbacteriaceae</taxon>
        <taxon>Microbacterium</taxon>
    </lineage>
</organism>
<evidence type="ECO:0000313" key="4">
    <source>
        <dbReference type="EMBL" id="EZP27995.1"/>
    </source>
</evidence>
<sequence length="236" mass="25491">MTPKDDAGKRTSGNPATQAQLNLTVKQQREQQKQQKLAEYQRQLAKRRRTKATWWIVGATAAVLVIGLVVASVLLTPRPVTVARGDGDGAGISGVQTFEHTANHVEGVVDYEQTPPAGGDHNAVWLNCGVYTQPVPNENAVHALEHGAIWITYDPTQVDSAGVDALDRQLPSDYTVLSPYEDMDTPIAVTAWNAQLKVDSVDDPRIGEFIKAYWRNVNGPEPGAACTGALDAPGKK</sequence>
<dbReference type="Pfam" id="PF11303">
    <property type="entry name" value="DUF3105"/>
    <property type="match status" value="1"/>
</dbReference>
<dbReference type="PATRIC" id="fig|273677.3.peg.949"/>
<dbReference type="Proteomes" id="UP000024001">
    <property type="component" value="Unassembled WGS sequence"/>
</dbReference>
<dbReference type="AlphaFoldDB" id="A0A031FWI4"/>
<dbReference type="EMBL" id="JFYO01000004">
    <property type="protein sequence ID" value="EZP27995.1"/>
    <property type="molecule type" value="Genomic_DNA"/>
</dbReference>
<dbReference type="InterPro" id="IPR021454">
    <property type="entry name" value="DUF3105"/>
</dbReference>
<dbReference type="eggNOG" id="COG3415">
    <property type="taxonomic scope" value="Bacteria"/>
</dbReference>
<proteinExistence type="predicted"/>
<keyword evidence="3" id="KW-1133">Transmembrane helix</keyword>
<evidence type="ECO:0000256" key="2">
    <source>
        <dbReference type="SAM" id="MobiDB-lite"/>
    </source>
</evidence>
<feature type="coiled-coil region" evidence="1">
    <location>
        <begin position="23"/>
        <end position="50"/>
    </location>
</feature>
<accession>A0A031FWI4</accession>
<evidence type="ECO:0000256" key="3">
    <source>
        <dbReference type="SAM" id="Phobius"/>
    </source>
</evidence>
<feature type="region of interest" description="Disordered" evidence="2">
    <location>
        <begin position="1"/>
        <end position="20"/>
    </location>
</feature>
<feature type="transmembrane region" description="Helical" evidence="3">
    <location>
        <begin position="52"/>
        <end position="75"/>
    </location>
</feature>